<dbReference type="Gene3D" id="1.20.1070.10">
    <property type="entry name" value="Rhodopsin 7-helix transmembrane proteins"/>
    <property type="match status" value="1"/>
</dbReference>
<evidence type="ECO:0000313" key="12">
    <source>
        <dbReference type="Proteomes" id="UP000663829"/>
    </source>
</evidence>
<dbReference type="GO" id="GO:0016020">
    <property type="term" value="C:membrane"/>
    <property type="evidence" value="ECO:0007669"/>
    <property type="project" value="UniProtKB-SubCell"/>
</dbReference>
<dbReference type="PRINTS" id="PR00249">
    <property type="entry name" value="GPCRSECRETIN"/>
</dbReference>
<feature type="compositionally biased region" description="Low complexity" evidence="6">
    <location>
        <begin position="689"/>
        <end position="702"/>
    </location>
</feature>
<feature type="transmembrane region" description="Helical" evidence="7">
    <location>
        <begin position="516"/>
        <end position="534"/>
    </location>
</feature>
<proteinExistence type="predicted"/>
<feature type="transmembrane region" description="Helical" evidence="7">
    <location>
        <begin position="442"/>
        <end position="461"/>
    </location>
</feature>
<dbReference type="AlphaFoldDB" id="A0A813U7X0"/>
<keyword evidence="4 7" id="KW-0472">Membrane</keyword>
<evidence type="ECO:0000256" key="4">
    <source>
        <dbReference type="ARBA" id="ARBA00023136"/>
    </source>
</evidence>
<dbReference type="GO" id="GO:0007166">
    <property type="term" value="P:cell surface receptor signaling pathway"/>
    <property type="evidence" value="ECO:0007669"/>
    <property type="project" value="InterPro"/>
</dbReference>
<sequence length="828" mass="93417">MTYNADWYTGITKCPQATFRIKNATITASYNFAESEVGNIGSLETCPYTGRPYIYSACYSNSSWGGEFYISNCTNDNEIIINKKLTTTNILGLGDHQIQNNPYLFMTIEQVANIPDFQPQNISDILTYLNHTSISSYDNSSNIAYVTDLIERVTNLSSYSNVTNKTQYDFYSVADKLLSSPLLQLQQAQEMNGSMAKLLTAVESFSKNLKISTTSILNNFAVSVINIDQNISNPIMGFALDELSKKVDYVKVHFNLKNLSKSTFVTLNRNIIKSLQNSVATTLQPVQIAFTIYDNHKAFNLPNSNNKSEIISSIVSAIVDEKVYNEKSNDIVQIHFYLSQKYPRNVQCVYLNILSKSVAEWSTDGCRLINKTNDSVLCSCDHLTNFAILADIQQTANIESLDLTLSIITLVGLALSSFGLLITIITFILFKKLRQHYSQKSLLCLSINLLLSNLLFCIIAIKTRNELTKVPCIIIASLLHYFILSSFSWMFVMAIIQYLMFVKVFPSYTPNFTRKAAAFAQIISLVPVVIVLAVDHRNYTSRKDNICWLNQVPLYLTFILPILIYIVLNGIMFCFVAYALLCGKASKQLRSTQVVETRRISRFTVAFSCFIVLGLTWIFGFLTVGPVRHIFQILFCIFGSLTGFFIFLLYILTSRAKRTCWGDAFQKKISTIYSSSSSSTIPFPGRDFSSSSNNNKKPSTTSMHTKSGFSIYNTILKQQQKLPTPSFIDAYMDDKLLSPLSTPTHLLSPRVSINPTTYLLEDAIIPQTPVLHHLALSPFNQQSEHYPTTIGQHAWSPETNYIYETDYPQNYSVYPAHQLLQNHDSTKL</sequence>
<feature type="region of interest" description="Disordered" evidence="6">
    <location>
        <begin position="675"/>
        <end position="705"/>
    </location>
</feature>
<comment type="subcellular location">
    <subcellularLocation>
        <location evidence="1">Membrane</location>
        <topology evidence="1">Multi-pass membrane protein</topology>
    </subcellularLocation>
</comment>
<dbReference type="Proteomes" id="UP000681722">
    <property type="component" value="Unassembled WGS sequence"/>
</dbReference>
<dbReference type="PROSITE" id="PS50221">
    <property type="entry name" value="GAIN_B"/>
    <property type="match status" value="1"/>
</dbReference>
<dbReference type="Proteomes" id="UP000663829">
    <property type="component" value="Unassembled WGS sequence"/>
</dbReference>
<dbReference type="EMBL" id="CAJOBC010000606">
    <property type="protein sequence ID" value="CAF3606366.1"/>
    <property type="molecule type" value="Genomic_DNA"/>
</dbReference>
<dbReference type="EMBL" id="CAJNOQ010000606">
    <property type="protein sequence ID" value="CAF0819973.1"/>
    <property type="molecule type" value="Genomic_DNA"/>
</dbReference>
<organism evidence="10 12">
    <name type="scientific">Didymodactylos carnosus</name>
    <dbReference type="NCBI Taxonomy" id="1234261"/>
    <lineage>
        <taxon>Eukaryota</taxon>
        <taxon>Metazoa</taxon>
        <taxon>Spiralia</taxon>
        <taxon>Gnathifera</taxon>
        <taxon>Rotifera</taxon>
        <taxon>Eurotatoria</taxon>
        <taxon>Bdelloidea</taxon>
        <taxon>Philodinida</taxon>
        <taxon>Philodinidae</taxon>
        <taxon>Didymodactylos</taxon>
    </lineage>
</organism>
<name>A0A813U7X0_9BILA</name>
<evidence type="ECO:0000256" key="2">
    <source>
        <dbReference type="ARBA" id="ARBA00022692"/>
    </source>
</evidence>
<evidence type="ECO:0000256" key="3">
    <source>
        <dbReference type="ARBA" id="ARBA00022989"/>
    </source>
</evidence>
<reference evidence="10" key="1">
    <citation type="submission" date="2021-02" db="EMBL/GenBank/DDBJ databases">
        <authorList>
            <person name="Nowell W R."/>
        </authorList>
    </citation>
    <scope>NUCLEOTIDE SEQUENCE</scope>
</reference>
<accession>A0A813U7X0</accession>
<evidence type="ECO:0000313" key="11">
    <source>
        <dbReference type="EMBL" id="CAF3606366.1"/>
    </source>
</evidence>
<feature type="transmembrane region" description="Helical" evidence="7">
    <location>
        <begin position="473"/>
        <end position="496"/>
    </location>
</feature>
<keyword evidence="12" id="KW-1185">Reference proteome</keyword>
<dbReference type="PANTHER" id="PTHR45692:SF1">
    <property type="entry name" value="G-PROTEIN COUPLED RECEPTORS FAMILY 2 PROFILE 2 DOMAIN-CONTAINING PROTEIN"/>
    <property type="match status" value="1"/>
</dbReference>
<gene>
    <name evidence="10" type="ORF">GPM918_LOCUS4494</name>
    <name evidence="11" type="ORF">SRO942_LOCUS4495</name>
</gene>
<feature type="transmembrane region" description="Helical" evidence="7">
    <location>
        <begin position="630"/>
        <end position="652"/>
    </location>
</feature>
<dbReference type="InterPro" id="IPR017981">
    <property type="entry name" value="GPCR_2-like_7TM"/>
</dbReference>
<dbReference type="OrthoDB" id="10037534at2759"/>
<dbReference type="InterPro" id="IPR046338">
    <property type="entry name" value="GAIN_dom_sf"/>
</dbReference>
<evidence type="ECO:0000256" key="7">
    <source>
        <dbReference type="SAM" id="Phobius"/>
    </source>
</evidence>
<keyword evidence="5" id="KW-1015">Disulfide bond</keyword>
<dbReference type="CDD" id="cd15040">
    <property type="entry name" value="7tmB2_Adhesion"/>
    <property type="match status" value="1"/>
</dbReference>
<evidence type="ECO:0000256" key="6">
    <source>
        <dbReference type="SAM" id="MobiDB-lite"/>
    </source>
</evidence>
<evidence type="ECO:0000256" key="5">
    <source>
        <dbReference type="ARBA" id="ARBA00023157"/>
    </source>
</evidence>
<dbReference type="SUPFAM" id="SSF81321">
    <property type="entry name" value="Family A G protein-coupled receptor-like"/>
    <property type="match status" value="1"/>
</dbReference>
<keyword evidence="2 7" id="KW-0812">Transmembrane</keyword>
<keyword evidence="3 7" id="KW-1133">Transmembrane helix</keyword>
<dbReference type="PROSITE" id="PS50261">
    <property type="entry name" value="G_PROTEIN_RECEP_F2_4"/>
    <property type="match status" value="1"/>
</dbReference>
<feature type="transmembrane region" description="Helical" evidence="7">
    <location>
        <begin position="403"/>
        <end position="430"/>
    </location>
</feature>
<dbReference type="Pfam" id="PF00002">
    <property type="entry name" value="7tm_2"/>
    <property type="match status" value="1"/>
</dbReference>
<evidence type="ECO:0000313" key="10">
    <source>
        <dbReference type="EMBL" id="CAF0819973.1"/>
    </source>
</evidence>
<evidence type="ECO:0000256" key="1">
    <source>
        <dbReference type="ARBA" id="ARBA00004141"/>
    </source>
</evidence>
<evidence type="ECO:0000259" key="8">
    <source>
        <dbReference type="PROSITE" id="PS50221"/>
    </source>
</evidence>
<feature type="transmembrane region" description="Helical" evidence="7">
    <location>
        <begin position="554"/>
        <end position="582"/>
    </location>
</feature>
<dbReference type="GO" id="GO:0004930">
    <property type="term" value="F:G protein-coupled receptor activity"/>
    <property type="evidence" value="ECO:0007669"/>
    <property type="project" value="InterPro"/>
</dbReference>
<feature type="domain" description="G-protein coupled receptors family 2 profile 2" evidence="9">
    <location>
        <begin position="405"/>
        <end position="654"/>
    </location>
</feature>
<dbReference type="Gene3D" id="2.60.220.50">
    <property type="match status" value="1"/>
</dbReference>
<dbReference type="PANTHER" id="PTHR45692">
    <property type="entry name" value="G_PROTEIN_RECEP_F2_4 DOMAIN-CONTAINING PROTEIN"/>
    <property type="match status" value="1"/>
</dbReference>
<dbReference type="InterPro" id="IPR057244">
    <property type="entry name" value="GAIN_B"/>
</dbReference>
<dbReference type="InterPro" id="IPR000203">
    <property type="entry name" value="GPS"/>
</dbReference>
<comment type="caution">
    <text evidence="10">The sequence shown here is derived from an EMBL/GenBank/DDBJ whole genome shotgun (WGS) entry which is preliminary data.</text>
</comment>
<protein>
    <submittedName>
        <fullName evidence="10">Uncharacterized protein</fullName>
    </submittedName>
</protein>
<dbReference type="SMART" id="SM00303">
    <property type="entry name" value="GPS"/>
    <property type="match status" value="1"/>
</dbReference>
<feature type="domain" description="GAIN-B" evidence="8">
    <location>
        <begin position="241"/>
        <end position="396"/>
    </location>
</feature>
<evidence type="ECO:0000259" key="9">
    <source>
        <dbReference type="PROSITE" id="PS50261"/>
    </source>
</evidence>
<dbReference type="Pfam" id="PF01825">
    <property type="entry name" value="GPS"/>
    <property type="match status" value="1"/>
</dbReference>
<feature type="transmembrane region" description="Helical" evidence="7">
    <location>
        <begin position="603"/>
        <end position="624"/>
    </location>
</feature>
<dbReference type="InterPro" id="IPR000832">
    <property type="entry name" value="GPCR_2_secretin-like"/>
</dbReference>